<dbReference type="RefSeq" id="WP_191205542.1">
    <property type="nucleotide sequence ID" value="NZ_JACXZA010000005.1"/>
</dbReference>
<keyword evidence="2" id="KW-0238">DNA-binding</keyword>
<evidence type="ECO:0000313" key="7">
    <source>
        <dbReference type="EMBL" id="MBD3921277.1"/>
    </source>
</evidence>
<dbReference type="SUPFAM" id="SSF52172">
    <property type="entry name" value="CheY-like"/>
    <property type="match status" value="1"/>
</dbReference>
<dbReference type="InterPro" id="IPR018060">
    <property type="entry name" value="HTH_AraC"/>
</dbReference>
<gene>
    <name evidence="7" type="ORF">H8B09_21090</name>
</gene>
<organism evidence="7 8">
    <name type="scientific">Paenibacillus terricola</name>
    <dbReference type="NCBI Taxonomy" id="2763503"/>
    <lineage>
        <taxon>Bacteria</taxon>
        <taxon>Bacillati</taxon>
        <taxon>Bacillota</taxon>
        <taxon>Bacilli</taxon>
        <taxon>Bacillales</taxon>
        <taxon>Paenibacillaceae</taxon>
        <taxon>Paenibacillus</taxon>
    </lineage>
</organism>
<sequence length="467" mass="52886">MLRALVVDDEKLVRKGFISIIDWASLGIVIVGEAGDGAAALEWMKSSEIDLLFTDITMPRMDGFELIRQVRQQFPQVQSVVLTCHHEFDYVQEAMRLGAIDYIVKTLLEVDSSDTVIRRIVERCHWERGKITSSAETASRQASPSAGQAIVFVPRERGEDSGELFRLPLAKGSRLIRLASTGIWLTQPTTSNTAAEIDRELGDRLLAIWRPIMVTGLEGAGSVEEIGRLVEGSTLLNCLFYAPEQTGTLTFAVSELKQRSRLDHGGIVPEHWYTLRWALHTDEWKTMLAEAERLTVEPEAWHAFTGRLGMDWSGLLFATAESHRLLEERERCRTWRDWRDWLGRAASLIRSRMDELAMSREVMGCLIGAVIYMRQHAGDKINQSDVASHVSMSRSYFSQCFAKLAGASFGDTLRTMRIDLAKRLLRETDAPVYEIAERAGFEDDKYFSRVFREYAGLLPSEYRAANR</sequence>
<dbReference type="InterPro" id="IPR011006">
    <property type="entry name" value="CheY-like_superfamily"/>
</dbReference>
<feature type="domain" description="Response regulatory" evidence="6">
    <location>
        <begin position="3"/>
        <end position="120"/>
    </location>
</feature>
<comment type="caution">
    <text evidence="7">The sequence shown here is derived from an EMBL/GenBank/DDBJ whole genome shotgun (WGS) entry which is preliminary data.</text>
</comment>
<keyword evidence="1" id="KW-0805">Transcription regulation</keyword>
<feature type="modified residue" description="4-aspartylphosphate" evidence="4">
    <location>
        <position position="55"/>
    </location>
</feature>
<protein>
    <submittedName>
        <fullName evidence="7">Response regulator</fullName>
    </submittedName>
</protein>
<dbReference type="InterPro" id="IPR009057">
    <property type="entry name" value="Homeodomain-like_sf"/>
</dbReference>
<name>A0ABR8N1N0_9BACL</name>
<dbReference type="InterPro" id="IPR020449">
    <property type="entry name" value="Tscrpt_reg_AraC-type_HTH"/>
</dbReference>
<dbReference type="Pfam" id="PF00072">
    <property type="entry name" value="Response_reg"/>
    <property type="match status" value="1"/>
</dbReference>
<evidence type="ECO:0000259" key="5">
    <source>
        <dbReference type="PROSITE" id="PS01124"/>
    </source>
</evidence>
<evidence type="ECO:0000256" key="2">
    <source>
        <dbReference type="ARBA" id="ARBA00023125"/>
    </source>
</evidence>
<dbReference type="Gene3D" id="3.40.50.2300">
    <property type="match status" value="1"/>
</dbReference>
<dbReference type="CDD" id="cd17536">
    <property type="entry name" value="REC_YesN-like"/>
    <property type="match status" value="1"/>
</dbReference>
<keyword evidence="4" id="KW-0597">Phosphoprotein</keyword>
<evidence type="ECO:0000313" key="8">
    <source>
        <dbReference type="Proteomes" id="UP000609346"/>
    </source>
</evidence>
<dbReference type="Proteomes" id="UP000609346">
    <property type="component" value="Unassembled WGS sequence"/>
</dbReference>
<feature type="domain" description="HTH araC/xylS-type" evidence="5">
    <location>
        <begin position="367"/>
        <end position="465"/>
    </location>
</feature>
<dbReference type="PROSITE" id="PS50110">
    <property type="entry name" value="RESPONSE_REGULATORY"/>
    <property type="match status" value="1"/>
</dbReference>
<accession>A0ABR8N1N0</accession>
<reference evidence="7 8" key="1">
    <citation type="submission" date="2020-09" db="EMBL/GenBank/DDBJ databases">
        <title>Paenibacillus sp. strain PR3 16S rRNA gene Genome sequencing and assembly.</title>
        <authorList>
            <person name="Kim J."/>
        </authorList>
    </citation>
    <scope>NUCLEOTIDE SEQUENCE [LARGE SCALE GENOMIC DNA]</scope>
    <source>
        <strain evidence="7 8">PR3</strain>
    </source>
</reference>
<dbReference type="PANTHER" id="PTHR43280">
    <property type="entry name" value="ARAC-FAMILY TRANSCRIPTIONAL REGULATOR"/>
    <property type="match status" value="1"/>
</dbReference>
<dbReference type="PANTHER" id="PTHR43280:SF2">
    <property type="entry name" value="HTH-TYPE TRANSCRIPTIONAL REGULATOR EXSA"/>
    <property type="match status" value="1"/>
</dbReference>
<dbReference type="PROSITE" id="PS01124">
    <property type="entry name" value="HTH_ARAC_FAMILY_2"/>
    <property type="match status" value="1"/>
</dbReference>
<dbReference type="Pfam" id="PF12833">
    <property type="entry name" value="HTH_18"/>
    <property type="match status" value="1"/>
</dbReference>
<dbReference type="SMART" id="SM00342">
    <property type="entry name" value="HTH_ARAC"/>
    <property type="match status" value="1"/>
</dbReference>
<keyword evidence="3" id="KW-0804">Transcription</keyword>
<dbReference type="InterPro" id="IPR001789">
    <property type="entry name" value="Sig_transdc_resp-reg_receiver"/>
</dbReference>
<evidence type="ECO:0000256" key="4">
    <source>
        <dbReference type="PROSITE-ProRule" id="PRU00169"/>
    </source>
</evidence>
<proteinExistence type="predicted"/>
<dbReference type="Gene3D" id="1.10.10.60">
    <property type="entry name" value="Homeodomain-like"/>
    <property type="match status" value="1"/>
</dbReference>
<evidence type="ECO:0000256" key="3">
    <source>
        <dbReference type="ARBA" id="ARBA00023163"/>
    </source>
</evidence>
<keyword evidence="8" id="KW-1185">Reference proteome</keyword>
<dbReference type="SMART" id="SM00448">
    <property type="entry name" value="REC"/>
    <property type="match status" value="1"/>
</dbReference>
<dbReference type="PRINTS" id="PR00032">
    <property type="entry name" value="HTHARAC"/>
</dbReference>
<dbReference type="SUPFAM" id="SSF46689">
    <property type="entry name" value="Homeodomain-like"/>
    <property type="match status" value="2"/>
</dbReference>
<dbReference type="InterPro" id="IPR018062">
    <property type="entry name" value="HTH_AraC-typ_CS"/>
</dbReference>
<evidence type="ECO:0000259" key="6">
    <source>
        <dbReference type="PROSITE" id="PS50110"/>
    </source>
</evidence>
<dbReference type="EMBL" id="JACXZA010000005">
    <property type="protein sequence ID" value="MBD3921277.1"/>
    <property type="molecule type" value="Genomic_DNA"/>
</dbReference>
<evidence type="ECO:0000256" key="1">
    <source>
        <dbReference type="ARBA" id="ARBA00023015"/>
    </source>
</evidence>
<dbReference type="PROSITE" id="PS00041">
    <property type="entry name" value="HTH_ARAC_FAMILY_1"/>
    <property type="match status" value="1"/>
</dbReference>